<dbReference type="Proteomes" id="UP001064048">
    <property type="component" value="Chromosome 21"/>
</dbReference>
<evidence type="ECO:0000313" key="1">
    <source>
        <dbReference type="EMBL" id="KAI8433940.1"/>
    </source>
</evidence>
<proteinExistence type="predicted"/>
<protein>
    <submittedName>
        <fullName evidence="1">Uncharacterized protein</fullName>
    </submittedName>
</protein>
<reference evidence="1 2" key="1">
    <citation type="journal article" date="2022" name="Genome Biol. Evol.">
        <title>The Spruce Budworm Genome: Reconstructing the Evolutionary History of Antifreeze Proteins.</title>
        <authorList>
            <person name="Beliveau C."/>
            <person name="Gagne P."/>
            <person name="Picq S."/>
            <person name="Vernygora O."/>
            <person name="Keeling C.I."/>
            <person name="Pinkney K."/>
            <person name="Doucet D."/>
            <person name="Wen F."/>
            <person name="Johnston J.S."/>
            <person name="Maaroufi H."/>
            <person name="Boyle B."/>
            <person name="Laroche J."/>
            <person name="Dewar K."/>
            <person name="Juretic N."/>
            <person name="Blackburn G."/>
            <person name="Nisole A."/>
            <person name="Brunet B."/>
            <person name="Brandao M."/>
            <person name="Lumley L."/>
            <person name="Duan J."/>
            <person name="Quan G."/>
            <person name="Lucarotti C.J."/>
            <person name="Roe A.D."/>
            <person name="Sperling F.A.H."/>
            <person name="Levesque R.C."/>
            <person name="Cusson M."/>
        </authorList>
    </citation>
    <scope>NUCLEOTIDE SEQUENCE [LARGE SCALE GENOMIC DNA]</scope>
    <source>
        <strain evidence="1">Glfc:IPQL:Cfum</strain>
    </source>
</reference>
<comment type="caution">
    <text evidence="1">The sequence shown here is derived from an EMBL/GenBank/DDBJ whole genome shotgun (WGS) entry which is preliminary data.</text>
</comment>
<evidence type="ECO:0000313" key="2">
    <source>
        <dbReference type="Proteomes" id="UP001064048"/>
    </source>
</evidence>
<dbReference type="EMBL" id="CM046121">
    <property type="protein sequence ID" value="KAI8433940.1"/>
    <property type="molecule type" value="Genomic_DNA"/>
</dbReference>
<keyword evidence="2" id="KW-1185">Reference proteome</keyword>
<name>A0ACC0KCK3_CHOFU</name>
<organism evidence="1 2">
    <name type="scientific">Choristoneura fumiferana</name>
    <name type="common">Spruce budworm moth</name>
    <name type="synonym">Archips fumiferana</name>
    <dbReference type="NCBI Taxonomy" id="7141"/>
    <lineage>
        <taxon>Eukaryota</taxon>
        <taxon>Metazoa</taxon>
        <taxon>Ecdysozoa</taxon>
        <taxon>Arthropoda</taxon>
        <taxon>Hexapoda</taxon>
        <taxon>Insecta</taxon>
        <taxon>Pterygota</taxon>
        <taxon>Neoptera</taxon>
        <taxon>Endopterygota</taxon>
        <taxon>Lepidoptera</taxon>
        <taxon>Glossata</taxon>
        <taxon>Ditrysia</taxon>
        <taxon>Tortricoidea</taxon>
        <taxon>Tortricidae</taxon>
        <taxon>Tortricinae</taxon>
        <taxon>Choristoneura</taxon>
    </lineage>
</organism>
<sequence length="65" mass="7311">ACWGGPLNNSIFCEEERIDGMSESSLNAFTKENFTTDECTVSSVGLPFEELSDDPQSHCCILRYW</sequence>
<gene>
    <name evidence="1" type="ORF">MSG28_012105</name>
</gene>
<accession>A0ACC0KCK3</accession>
<feature type="non-terminal residue" evidence="1">
    <location>
        <position position="1"/>
    </location>
</feature>